<sequence length="85" mass="9879">MPNERVLAEIKTKKIKFSPQSLTYINNHKISKNFILDTALVKGKINFKESKAQEVPCPRYTLYYGSLKIKFTKCKTWVTVDSIDH</sequence>
<dbReference type="EMBL" id="PSZM01000043">
    <property type="protein sequence ID" value="PQL91079.1"/>
    <property type="molecule type" value="Genomic_DNA"/>
</dbReference>
<keyword evidence="2" id="KW-1185">Reference proteome</keyword>
<name>A0A2S8A930_9FLAO</name>
<evidence type="ECO:0000313" key="1">
    <source>
        <dbReference type="EMBL" id="PQL91079.1"/>
    </source>
</evidence>
<gene>
    <name evidence="1" type="ORF">C4S77_09505</name>
</gene>
<reference evidence="1 2" key="1">
    <citation type="submission" date="2018-02" db="EMBL/GenBank/DDBJ databases">
        <title>Genome sequences of Apibacter spp., gut symbionts of Asian honey bees.</title>
        <authorList>
            <person name="Kwong W.K."/>
            <person name="Steele M.I."/>
            <person name="Moran N.A."/>
        </authorList>
    </citation>
    <scope>NUCLEOTIDE SEQUENCE [LARGE SCALE GENOMIC DNA]</scope>
    <source>
        <strain evidence="2">wkB301</strain>
    </source>
</reference>
<proteinExistence type="predicted"/>
<dbReference type="Proteomes" id="UP000238042">
    <property type="component" value="Unassembled WGS sequence"/>
</dbReference>
<accession>A0A2S8A930</accession>
<dbReference type="AlphaFoldDB" id="A0A2S8A930"/>
<organism evidence="1 2">
    <name type="scientific">Apibacter adventoris</name>
    <dbReference type="NCBI Taxonomy" id="1679466"/>
    <lineage>
        <taxon>Bacteria</taxon>
        <taxon>Pseudomonadati</taxon>
        <taxon>Bacteroidota</taxon>
        <taxon>Flavobacteriia</taxon>
        <taxon>Flavobacteriales</taxon>
        <taxon>Weeksellaceae</taxon>
        <taxon>Apibacter</taxon>
    </lineage>
</organism>
<protein>
    <submittedName>
        <fullName evidence="1">Uncharacterized protein</fullName>
    </submittedName>
</protein>
<evidence type="ECO:0000313" key="2">
    <source>
        <dbReference type="Proteomes" id="UP000238042"/>
    </source>
</evidence>
<comment type="caution">
    <text evidence="1">The sequence shown here is derived from an EMBL/GenBank/DDBJ whole genome shotgun (WGS) entry which is preliminary data.</text>
</comment>